<dbReference type="PANTHER" id="PTHR10105:SF3">
    <property type="entry name" value="SELENOPROTEIN P"/>
    <property type="match status" value="1"/>
</dbReference>
<keyword evidence="2" id="KW-0964">Secreted</keyword>
<evidence type="ECO:0000256" key="2">
    <source>
        <dbReference type="ARBA" id="ARBA00022525"/>
    </source>
</evidence>
<evidence type="ECO:0000256" key="3">
    <source>
        <dbReference type="ARBA" id="ARBA00022729"/>
    </source>
</evidence>
<keyword evidence="5" id="KW-0325">Glycoprotein</keyword>
<evidence type="ECO:0000256" key="4">
    <source>
        <dbReference type="ARBA" id="ARBA00022933"/>
    </source>
</evidence>
<dbReference type="InterPro" id="IPR037941">
    <property type="entry name" value="SeP"/>
</dbReference>
<evidence type="ECO:0000256" key="6">
    <source>
        <dbReference type="SAM" id="MobiDB-lite"/>
    </source>
</evidence>
<keyword evidence="10" id="KW-1185">Reference proteome</keyword>
<dbReference type="AlphaFoldDB" id="A0AAW1ELG9"/>
<protein>
    <recommendedName>
        <fullName evidence="8">Selenoprotein P N-terminal domain-containing protein</fullName>
    </recommendedName>
</protein>
<dbReference type="GO" id="GO:0008430">
    <property type="term" value="F:selenium binding"/>
    <property type="evidence" value="ECO:0007669"/>
    <property type="project" value="InterPro"/>
</dbReference>
<dbReference type="PANTHER" id="PTHR10105">
    <property type="entry name" value="SELENOPROTEIN P"/>
    <property type="match status" value="1"/>
</dbReference>
<dbReference type="InterPro" id="IPR007671">
    <property type="entry name" value="Selenoprotein-P_N"/>
</dbReference>
<feature type="chain" id="PRO_5043643090" description="Selenoprotein P N-terminal domain-containing protein" evidence="7">
    <location>
        <begin position="20"/>
        <end position="261"/>
    </location>
</feature>
<gene>
    <name evidence="9" type="ORF">VZT92_019343</name>
</gene>
<proteinExistence type="predicted"/>
<feature type="signal peptide" evidence="7">
    <location>
        <begin position="1"/>
        <end position="19"/>
    </location>
</feature>
<evidence type="ECO:0000313" key="10">
    <source>
        <dbReference type="Proteomes" id="UP001488805"/>
    </source>
</evidence>
<organism evidence="9 10">
    <name type="scientific">Zoarces viviparus</name>
    <name type="common">Viviparous eelpout</name>
    <name type="synonym">Blennius viviparus</name>
    <dbReference type="NCBI Taxonomy" id="48416"/>
    <lineage>
        <taxon>Eukaryota</taxon>
        <taxon>Metazoa</taxon>
        <taxon>Chordata</taxon>
        <taxon>Craniata</taxon>
        <taxon>Vertebrata</taxon>
        <taxon>Euteleostomi</taxon>
        <taxon>Actinopterygii</taxon>
        <taxon>Neopterygii</taxon>
        <taxon>Teleostei</taxon>
        <taxon>Neoteleostei</taxon>
        <taxon>Acanthomorphata</taxon>
        <taxon>Eupercaria</taxon>
        <taxon>Perciformes</taxon>
        <taxon>Cottioidei</taxon>
        <taxon>Zoarcales</taxon>
        <taxon>Zoarcidae</taxon>
        <taxon>Zoarcinae</taxon>
        <taxon>Zoarces</taxon>
    </lineage>
</organism>
<evidence type="ECO:0000259" key="8">
    <source>
        <dbReference type="Pfam" id="PF04592"/>
    </source>
</evidence>
<comment type="caution">
    <text evidence="9">The sequence shown here is derived from an EMBL/GenBank/DDBJ whole genome shotgun (WGS) entry which is preliminary data.</text>
</comment>
<sequence length="261" mass="28461">MWACLSLLVTLCLLHGGGAESVGGGPRCQLPPPWRIGEVEPMKGTMGQASRMDGLRQKLEGEGLKDVAYMVVNQQGEPALRLHTMLAQRLSVNITLYKQDEQQPDVWQALSGEKDDFLVYDRCGRLTHHISLPYSIIGQGSVEGAIKDAYCKRTCGDCAHESTETPEECAEKAVAQPDADAPPAVEEDTGRGHHHHGRGHHGDTHGVQPQRHDHHRGHGDHDGQQAVRHQGHERGAGQGQHHFDLGQMQIAQEAPGAPVMP</sequence>
<keyword evidence="3 7" id="KW-0732">Signal</keyword>
<dbReference type="GO" id="GO:0005576">
    <property type="term" value="C:extracellular region"/>
    <property type="evidence" value="ECO:0007669"/>
    <property type="project" value="UniProtKB-SubCell"/>
</dbReference>
<evidence type="ECO:0000256" key="1">
    <source>
        <dbReference type="ARBA" id="ARBA00004613"/>
    </source>
</evidence>
<dbReference type="Pfam" id="PF04592">
    <property type="entry name" value="SelP_N"/>
    <property type="match status" value="1"/>
</dbReference>
<dbReference type="EMBL" id="JBCEZU010000221">
    <property type="protein sequence ID" value="KAK9522907.1"/>
    <property type="molecule type" value="Genomic_DNA"/>
</dbReference>
<feature type="domain" description="Selenoprotein P N-terminal" evidence="8">
    <location>
        <begin position="48"/>
        <end position="242"/>
    </location>
</feature>
<feature type="compositionally biased region" description="Low complexity" evidence="6">
    <location>
        <begin position="173"/>
        <end position="184"/>
    </location>
</feature>
<evidence type="ECO:0000256" key="7">
    <source>
        <dbReference type="SAM" id="SignalP"/>
    </source>
</evidence>
<accession>A0AAW1ELG9</accession>
<evidence type="ECO:0000256" key="5">
    <source>
        <dbReference type="ARBA" id="ARBA00023180"/>
    </source>
</evidence>
<name>A0AAW1ELG9_ZOAVI</name>
<dbReference type="Proteomes" id="UP001488805">
    <property type="component" value="Unassembled WGS sequence"/>
</dbReference>
<evidence type="ECO:0000313" key="9">
    <source>
        <dbReference type="EMBL" id="KAK9522907.1"/>
    </source>
</evidence>
<feature type="region of interest" description="Disordered" evidence="6">
    <location>
        <begin position="169"/>
        <end position="240"/>
    </location>
</feature>
<dbReference type="GO" id="GO:0001887">
    <property type="term" value="P:selenium compound metabolic process"/>
    <property type="evidence" value="ECO:0007669"/>
    <property type="project" value="TreeGrafter"/>
</dbReference>
<reference evidence="9 10" key="1">
    <citation type="journal article" date="2024" name="Genome Biol. Evol.">
        <title>Chromosome-level genome assembly of the viviparous eelpout Zoarces viviparus.</title>
        <authorList>
            <person name="Fuhrmann N."/>
            <person name="Brasseur M.V."/>
            <person name="Bakowski C.E."/>
            <person name="Podsiadlowski L."/>
            <person name="Prost S."/>
            <person name="Krehenwinkel H."/>
            <person name="Mayer C."/>
        </authorList>
    </citation>
    <scope>NUCLEOTIDE SEQUENCE [LARGE SCALE GENOMIC DNA]</scope>
    <source>
        <strain evidence="9">NO-MEL_2022_Ind0_liver</strain>
    </source>
</reference>
<comment type="subcellular location">
    <subcellularLocation>
        <location evidence="1">Secreted</location>
    </subcellularLocation>
</comment>
<keyword evidence="4" id="KW-0712">Selenocysteine</keyword>